<dbReference type="AlphaFoldDB" id="A0A821UFZ4"/>
<organism evidence="1 3">
    <name type="scientific">Rotaria socialis</name>
    <dbReference type="NCBI Taxonomy" id="392032"/>
    <lineage>
        <taxon>Eukaryota</taxon>
        <taxon>Metazoa</taxon>
        <taxon>Spiralia</taxon>
        <taxon>Gnathifera</taxon>
        <taxon>Rotifera</taxon>
        <taxon>Eurotatoria</taxon>
        <taxon>Bdelloidea</taxon>
        <taxon>Philodinida</taxon>
        <taxon>Philodinidae</taxon>
        <taxon>Rotaria</taxon>
    </lineage>
</organism>
<evidence type="ECO:0000313" key="3">
    <source>
        <dbReference type="Proteomes" id="UP000663873"/>
    </source>
</evidence>
<reference evidence="1" key="1">
    <citation type="submission" date="2021-02" db="EMBL/GenBank/DDBJ databases">
        <authorList>
            <person name="Nowell W R."/>
        </authorList>
    </citation>
    <scope>NUCLEOTIDE SEQUENCE</scope>
</reference>
<protein>
    <submittedName>
        <fullName evidence="1">Uncharacterized protein</fullName>
    </submittedName>
</protein>
<dbReference type="PANTHER" id="PTHR46241:SF1">
    <property type="entry name" value="OUTER DYNEIN ARM-DOCKING COMPLEX SUBUNIT 2"/>
    <property type="match status" value="1"/>
</dbReference>
<dbReference type="PANTHER" id="PTHR46241">
    <property type="entry name" value="ARMADILLO REPEAT-CONTAINING PROTEIN 4 ARMC4"/>
    <property type="match status" value="1"/>
</dbReference>
<dbReference type="SUPFAM" id="SSF48371">
    <property type="entry name" value="ARM repeat"/>
    <property type="match status" value="1"/>
</dbReference>
<evidence type="ECO:0000313" key="1">
    <source>
        <dbReference type="EMBL" id="CAF4888888.1"/>
    </source>
</evidence>
<proteinExistence type="predicted"/>
<comment type="caution">
    <text evidence="1">The sequence shown here is derived from an EMBL/GenBank/DDBJ whole genome shotgun (WGS) entry which is preliminary data.</text>
</comment>
<sequence length="60" mass="6635">MIPDLVKSLTGANAELQKHCASAVFKCAVDKEIRDLVRKHSGLRPLHDLLQQNDNKALLA</sequence>
<evidence type="ECO:0000313" key="2">
    <source>
        <dbReference type="EMBL" id="CAF4889639.1"/>
    </source>
</evidence>
<accession>A0A821UFZ4</accession>
<dbReference type="InterPro" id="IPR011989">
    <property type="entry name" value="ARM-like"/>
</dbReference>
<dbReference type="InterPro" id="IPR016024">
    <property type="entry name" value="ARM-type_fold"/>
</dbReference>
<dbReference type="EMBL" id="CAJOBP010073012">
    <property type="protein sequence ID" value="CAF4889639.1"/>
    <property type="molecule type" value="Genomic_DNA"/>
</dbReference>
<dbReference type="EMBL" id="CAJOBP010072860">
    <property type="protein sequence ID" value="CAF4888888.1"/>
    <property type="molecule type" value="Genomic_DNA"/>
</dbReference>
<feature type="non-terminal residue" evidence="1">
    <location>
        <position position="60"/>
    </location>
</feature>
<dbReference type="Gene3D" id="1.25.10.10">
    <property type="entry name" value="Leucine-rich Repeat Variant"/>
    <property type="match status" value="1"/>
</dbReference>
<gene>
    <name evidence="1" type="ORF">UJA718_LOCUS45018</name>
    <name evidence="2" type="ORF">UJA718_LOCUS45038</name>
</gene>
<name>A0A821UFZ4_9BILA</name>
<dbReference type="Proteomes" id="UP000663873">
    <property type="component" value="Unassembled WGS sequence"/>
</dbReference>
<keyword evidence="3" id="KW-1185">Reference proteome</keyword>